<proteinExistence type="predicted"/>
<dbReference type="EnsemblPlants" id="ORGLA01G0100800.1">
    <property type="protein sequence ID" value="ORGLA01G0100800.1"/>
    <property type="gene ID" value="ORGLA01G0100800"/>
</dbReference>
<dbReference type="KEGG" id="ogl:127760396"/>
<evidence type="ECO:0000313" key="3">
    <source>
        <dbReference type="Proteomes" id="UP000007306"/>
    </source>
</evidence>
<reference evidence="2 3" key="2">
    <citation type="submission" date="2018-04" db="EMBL/GenBank/DDBJ databases">
        <title>OglaRS2 (Oryza glaberrima Reference Sequence Version 2).</title>
        <authorList>
            <person name="Zhang J."/>
            <person name="Kudrna D."/>
            <person name="Lee S."/>
            <person name="Talag J."/>
            <person name="Rajasekar S."/>
            <person name="Wing R.A."/>
        </authorList>
    </citation>
    <scope>NUCLEOTIDE SEQUENCE [LARGE SCALE GENOMIC DNA]</scope>
    <source>
        <strain evidence="2 3">cv. IRGC 96717</strain>
    </source>
</reference>
<protein>
    <submittedName>
        <fullName evidence="2">Uncharacterized protein</fullName>
    </submittedName>
</protein>
<keyword evidence="3" id="KW-1185">Reference proteome</keyword>
<dbReference type="RefSeq" id="XP_052140609.1">
    <property type="nucleotide sequence ID" value="XM_052284649.1"/>
</dbReference>
<dbReference type="AlphaFoldDB" id="I1NMB8"/>
<gene>
    <name evidence="2" type="primary">LOC127760396</name>
</gene>
<dbReference type="Proteomes" id="UP000007306">
    <property type="component" value="Chromosome 1"/>
</dbReference>
<accession>I1NMB8</accession>
<evidence type="ECO:0000256" key="1">
    <source>
        <dbReference type="SAM" id="MobiDB-lite"/>
    </source>
</evidence>
<feature type="compositionally biased region" description="Basic and acidic residues" evidence="1">
    <location>
        <begin position="128"/>
        <end position="145"/>
    </location>
</feature>
<sequence length="145" mass="15076">MADLGGRSPARLTPRPPRRARHRPQGAWQAQAFGQEVAGDGEVNGGGGGMFNVVPGLDGKPGSVSLELGSKPGCFLVAGASTKVQLSILEETGDGEVNGGGGGMGTDAELISAGRRSQGHSRRSRPTVAREERGERVEEREMGRE</sequence>
<reference evidence="2" key="1">
    <citation type="submission" date="2015-06" db="UniProtKB">
        <authorList>
            <consortium name="EnsemblPlants"/>
        </authorList>
    </citation>
    <scope>IDENTIFICATION</scope>
</reference>
<feature type="region of interest" description="Disordered" evidence="1">
    <location>
        <begin position="92"/>
        <end position="145"/>
    </location>
</feature>
<dbReference type="Gene3D" id="2.80.10.50">
    <property type="match status" value="1"/>
</dbReference>
<feature type="compositionally biased region" description="Gly residues" evidence="1">
    <location>
        <begin position="96"/>
        <end position="105"/>
    </location>
</feature>
<dbReference type="Gramene" id="ORGLA01G0100800.1">
    <property type="protein sequence ID" value="ORGLA01G0100800.1"/>
    <property type="gene ID" value="ORGLA01G0100800"/>
</dbReference>
<feature type="region of interest" description="Disordered" evidence="1">
    <location>
        <begin position="1"/>
        <end position="63"/>
    </location>
</feature>
<evidence type="ECO:0000313" key="2">
    <source>
        <dbReference type="EnsemblPlants" id="ORGLA01G0100800.1"/>
    </source>
</evidence>
<dbReference type="HOGENOM" id="CLU_1789952_0_0_1"/>
<organism evidence="2 3">
    <name type="scientific">Oryza glaberrima</name>
    <name type="common">African rice</name>
    <dbReference type="NCBI Taxonomy" id="4538"/>
    <lineage>
        <taxon>Eukaryota</taxon>
        <taxon>Viridiplantae</taxon>
        <taxon>Streptophyta</taxon>
        <taxon>Embryophyta</taxon>
        <taxon>Tracheophyta</taxon>
        <taxon>Spermatophyta</taxon>
        <taxon>Magnoliopsida</taxon>
        <taxon>Liliopsida</taxon>
        <taxon>Poales</taxon>
        <taxon>Poaceae</taxon>
        <taxon>BOP clade</taxon>
        <taxon>Oryzoideae</taxon>
        <taxon>Oryzeae</taxon>
        <taxon>Oryzinae</taxon>
        <taxon>Oryza</taxon>
    </lineage>
</organism>
<name>I1NMB8_ORYGL</name>
<dbReference type="GeneID" id="127760396"/>